<feature type="region of interest" description="Disordered" evidence="1">
    <location>
        <begin position="190"/>
        <end position="209"/>
    </location>
</feature>
<evidence type="ECO:0000256" key="1">
    <source>
        <dbReference type="SAM" id="MobiDB-lite"/>
    </source>
</evidence>
<feature type="region of interest" description="Disordered" evidence="1">
    <location>
        <begin position="234"/>
        <end position="256"/>
    </location>
</feature>
<dbReference type="AlphaFoldDB" id="A0AAU9JVL0"/>
<feature type="region of interest" description="Disordered" evidence="1">
    <location>
        <begin position="302"/>
        <end position="343"/>
    </location>
</feature>
<organism evidence="3 4">
    <name type="scientific">Blepharisma stoltei</name>
    <dbReference type="NCBI Taxonomy" id="1481888"/>
    <lineage>
        <taxon>Eukaryota</taxon>
        <taxon>Sar</taxon>
        <taxon>Alveolata</taxon>
        <taxon>Ciliophora</taxon>
        <taxon>Postciliodesmatophora</taxon>
        <taxon>Heterotrichea</taxon>
        <taxon>Heterotrichida</taxon>
        <taxon>Blepharismidae</taxon>
        <taxon>Blepharisma</taxon>
    </lineage>
</organism>
<dbReference type="PROSITE" id="PS51840">
    <property type="entry name" value="C2_NT"/>
    <property type="match status" value="1"/>
</dbReference>
<feature type="compositionally biased region" description="Basic residues" evidence="1">
    <location>
        <begin position="200"/>
        <end position="209"/>
    </location>
</feature>
<reference evidence="3" key="1">
    <citation type="submission" date="2021-09" db="EMBL/GenBank/DDBJ databases">
        <authorList>
            <consortium name="AG Swart"/>
            <person name="Singh M."/>
            <person name="Singh A."/>
            <person name="Seah K."/>
            <person name="Emmerich C."/>
        </authorList>
    </citation>
    <scope>NUCLEOTIDE SEQUENCE</scope>
    <source>
        <strain evidence="3">ATCC30299</strain>
    </source>
</reference>
<dbReference type="EMBL" id="CAJZBQ010000046">
    <property type="protein sequence ID" value="CAG9328536.1"/>
    <property type="molecule type" value="Genomic_DNA"/>
</dbReference>
<evidence type="ECO:0000313" key="3">
    <source>
        <dbReference type="EMBL" id="CAG9328536.1"/>
    </source>
</evidence>
<comment type="caution">
    <text evidence="3">The sequence shown here is derived from an EMBL/GenBank/DDBJ whole genome shotgun (WGS) entry which is preliminary data.</text>
</comment>
<dbReference type="InterPro" id="IPR019448">
    <property type="entry name" value="NT-C2"/>
</dbReference>
<evidence type="ECO:0000259" key="2">
    <source>
        <dbReference type="PROSITE" id="PS51840"/>
    </source>
</evidence>
<dbReference type="Pfam" id="PF10358">
    <property type="entry name" value="NT-C2"/>
    <property type="match status" value="1"/>
</dbReference>
<sequence length="374" mass="41901">MSIIQRIGASTESYLLELTIHSVTINIPYPVKLKVIVKRGKNYKEETSAVNHDLVLGTIFFEHTVLLRVTMFRKSRSYLKKNASFRLVQISKNKCIKNGKGRLDLSKIFTHSPSFEKQDIKLKHCSDKNAYICISATMTRIDRTSSMGSISAESISSEEADMTDLIPVTFAYSVNSSEMSAPEVKNEKLSLTMNSEESSKKKKQDAREKFKKRLEKLTIAQKSHTVVEPNTAYPYQEMESPSPSPTISPQPKRTEWSFSNDPKEFELSPNELNGLKDIPIIEKEKPEPKPFFLKPIKIGCDDDEISNSTNNNKEEQEVESVKNTENEQCLPATSLKGAIPNSNSKENEIKARECVGGLSSTNSACSSCKGCVII</sequence>
<proteinExistence type="predicted"/>
<keyword evidence="4" id="KW-1185">Reference proteome</keyword>
<feature type="domain" description="C2 NT-type" evidence="2">
    <location>
        <begin position="4"/>
        <end position="140"/>
    </location>
</feature>
<dbReference type="Proteomes" id="UP001162131">
    <property type="component" value="Unassembled WGS sequence"/>
</dbReference>
<evidence type="ECO:0000313" key="4">
    <source>
        <dbReference type="Proteomes" id="UP001162131"/>
    </source>
</evidence>
<gene>
    <name evidence="3" type="ORF">BSTOLATCC_MIC46533</name>
</gene>
<accession>A0AAU9JVL0</accession>
<feature type="compositionally biased region" description="Basic and acidic residues" evidence="1">
    <location>
        <begin position="312"/>
        <end position="325"/>
    </location>
</feature>
<name>A0AAU9JVL0_9CILI</name>
<protein>
    <recommendedName>
        <fullName evidence="2">C2 NT-type domain-containing protein</fullName>
    </recommendedName>
</protein>